<proteinExistence type="predicted"/>
<evidence type="ECO:0000313" key="2">
    <source>
        <dbReference type="EMBL" id="GHO88533.1"/>
    </source>
</evidence>
<accession>A0ABQ3VT22</accession>
<dbReference type="EMBL" id="BNJJ01000025">
    <property type="protein sequence ID" value="GHO88533.1"/>
    <property type="molecule type" value="Genomic_DNA"/>
</dbReference>
<comment type="caution">
    <text evidence="2">The sequence shown here is derived from an EMBL/GenBank/DDBJ whole genome shotgun (WGS) entry which is preliminary data.</text>
</comment>
<feature type="domain" description="Transposase IS116/IS110/IS902 C-terminal" evidence="1">
    <location>
        <begin position="55"/>
        <end position="92"/>
    </location>
</feature>
<evidence type="ECO:0000313" key="3">
    <source>
        <dbReference type="Proteomes" id="UP000635565"/>
    </source>
</evidence>
<reference evidence="2 3" key="1">
    <citation type="journal article" date="2021" name="Int. J. Syst. Evol. Microbiol.">
        <title>Reticulibacter mediterranei gen. nov., sp. nov., within the new family Reticulibacteraceae fam. nov., and Ktedonospora formicarum gen. nov., sp. nov., Ktedonobacter robiniae sp. nov., Dictyobacter formicarum sp. nov. and Dictyobacter arantiisoli sp. nov., belonging to the class Ktedonobacteria.</title>
        <authorList>
            <person name="Yabe S."/>
            <person name="Zheng Y."/>
            <person name="Wang C.M."/>
            <person name="Sakai Y."/>
            <person name="Abe K."/>
            <person name="Yokota A."/>
            <person name="Donadio S."/>
            <person name="Cavaletti L."/>
            <person name="Monciardini P."/>
        </authorList>
    </citation>
    <scope>NUCLEOTIDE SEQUENCE [LARGE SCALE GENOMIC DNA]</scope>
    <source>
        <strain evidence="2 3">SOSP1-9</strain>
    </source>
</reference>
<protein>
    <recommendedName>
        <fullName evidence="1">Transposase IS116/IS110/IS902 C-terminal domain-containing protein</fullName>
    </recommendedName>
</protein>
<evidence type="ECO:0000259" key="1">
    <source>
        <dbReference type="Pfam" id="PF02371"/>
    </source>
</evidence>
<keyword evidence="3" id="KW-1185">Reference proteome</keyword>
<name>A0ABQ3VT22_9CHLR</name>
<gene>
    <name evidence="2" type="ORF">KSZ_65390</name>
</gene>
<dbReference type="Proteomes" id="UP000635565">
    <property type="component" value="Unassembled WGS sequence"/>
</dbReference>
<organism evidence="2 3">
    <name type="scientific">Dictyobacter formicarum</name>
    <dbReference type="NCBI Taxonomy" id="2778368"/>
    <lineage>
        <taxon>Bacteria</taxon>
        <taxon>Bacillati</taxon>
        <taxon>Chloroflexota</taxon>
        <taxon>Ktedonobacteria</taxon>
        <taxon>Ktedonobacterales</taxon>
        <taxon>Dictyobacteraceae</taxon>
        <taxon>Dictyobacter</taxon>
    </lineage>
</organism>
<sequence>MAFAKESVSSGRAIAGRSLSLRILCDQLEHTQTNLVRLDTEIEQLLTSDPGVKGLQQVPGFGPKTVAVLRAELGDMQRFARTDEVIAYGGMDIEINVRDPVSLPSVLPASII</sequence>
<dbReference type="InterPro" id="IPR003346">
    <property type="entry name" value="Transposase_20"/>
</dbReference>
<dbReference type="Pfam" id="PF02371">
    <property type="entry name" value="Transposase_20"/>
    <property type="match status" value="1"/>
</dbReference>